<proteinExistence type="predicted"/>
<dbReference type="AlphaFoldDB" id="A0A2N9GN23"/>
<name>A0A2N9GN23_FAGSY</name>
<dbReference type="EMBL" id="OIVN01002458">
    <property type="protein sequence ID" value="SPD03856.1"/>
    <property type="molecule type" value="Genomic_DNA"/>
</dbReference>
<reference evidence="2" key="1">
    <citation type="submission" date="2018-02" db="EMBL/GenBank/DDBJ databases">
        <authorList>
            <person name="Cohen D.B."/>
            <person name="Kent A.D."/>
        </authorList>
    </citation>
    <scope>NUCLEOTIDE SEQUENCE</scope>
</reference>
<evidence type="ECO:0000313" key="2">
    <source>
        <dbReference type="EMBL" id="SPD03856.1"/>
    </source>
</evidence>
<accession>A0A2N9GN23</accession>
<protein>
    <submittedName>
        <fullName evidence="2">Uncharacterized protein</fullName>
    </submittedName>
</protein>
<gene>
    <name evidence="2" type="ORF">FSB_LOCUS31738</name>
</gene>
<sequence length="208" mass="23341">MDVEEAGTPTPDVGPHRERERSATPIINDVNEVDEVANKIYARLAQVARHGEGQKEGCSFMEFRKQNPPTFAGETDPMVEHVTFALEGPAKRWWAGGEVLLKEELGENARITWDKFKEGSMTVEEYAAKFIELSPFAPHLIPDEHKKVTKFKKGLNDKIRPHILAAGVNTFAKTMKRAMRLEDAFKCNHGSDESGKKQWSFGSHHGKG</sequence>
<feature type="region of interest" description="Disordered" evidence="1">
    <location>
        <begin position="189"/>
        <end position="208"/>
    </location>
</feature>
<organism evidence="2">
    <name type="scientific">Fagus sylvatica</name>
    <name type="common">Beechnut</name>
    <dbReference type="NCBI Taxonomy" id="28930"/>
    <lineage>
        <taxon>Eukaryota</taxon>
        <taxon>Viridiplantae</taxon>
        <taxon>Streptophyta</taxon>
        <taxon>Embryophyta</taxon>
        <taxon>Tracheophyta</taxon>
        <taxon>Spermatophyta</taxon>
        <taxon>Magnoliopsida</taxon>
        <taxon>eudicotyledons</taxon>
        <taxon>Gunneridae</taxon>
        <taxon>Pentapetalae</taxon>
        <taxon>rosids</taxon>
        <taxon>fabids</taxon>
        <taxon>Fagales</taxon>
        <taxon>Fagaceae</taxon>
        <taxon>Fagus</taxon>
    </lineage>
</organism>
<feature type="region of interest" description="Disordered" evidence="1">
    <location>
        <begin position="1"/>
        <end position="25"/>
    </location>
</feature>
<evidence type="ECO:0000256" key="1">
    <source>
        <dbReference type="SAM" id="MobiDB-lite"/>
    </source>
</evidence>